<sequence>MVVVAKLKAKAESQAAVESILKGLVAEVSQEEGTLVYTLHRSQTDPSVFLFYEQYKDMDALVAHSSTDHFKKAFAGLKDLLAEKPVIEMYDELDAI</sequence>
<dbReference type="InterPro" id="IPR050744">
    <property type="entry name" value="AI-2_Isomerase_LsrG"/>
</dbReference>
<dbReference type="eggNOG" id="COG1359">
    <property type="taxonomic scope" value="Bacteria"/>
</dbReference>
<name>A8ZYU7_DESOH</name>
<dbReference type="HOGENOM" id="CLU_131496_11_0_7"/>
<dbReference type="OrthoDB" id="287932at2"/>
<protein>
    <submittedName>
        <fullName evidence="2">Antibiotic biosynthesis monooxygenase</fullName>
    </submittedName>
</protein>
<dbReference type="PROSITE" id="PS51725">
    <property type="entry name" value="ABM"/>
    <property type="match status" value="1"/>
</dbReference>
<keyword evidence="2" id="KW-0560">Oxidoreductase</keyword>
<proteinExistence type="predicted"/>
<dbReference type="SUPFAM" id="SSF54909">
    <property type="entry name" value="Dimeric alpha+beta barrel"/>
    <property type="match status" value="1"/>
</dbReference>
<dbReference type="STRING" id="96561.Dole_1398"/>
<dbReference type="InterPro" id="IPR007138">
    <property type="entry name" value="ABM_dom"/>
</dbReference>
<keyword evidence="2" id="KW-0503">Monooxygenase</keyword>
<dbReference type="Proteomes" id="UP000008561">
    <property type="component" value="Chromosome"/>
</dbReference>
<evidence type="ECO:0000313" key="2">
    <source>
        <dbReference type="EMBL" id="ABW67202.1"/>
    </source>
</evidence>
<dbReference type="GO" id="GO:0004497">
    <property type="term" value="F:monooxygenase activity"/>
    <property type="evidence" value="ECO:0007669"/>
    <property type="project" value="UniProtKB-KW"/>
</dbReference>
<keyword evidence="3" id="KW-1185">Reference proteome</keyword>
<reference evidence="2 3" key="1">
    <citation type="submission" date="2007-10" db="EMBL/GenBank/DDBJ databases">
        <title>Complete sequence of Desulfococcus oleovorans Hxd3.</title>
        <authorList>
            <consortium name="US DOE Joint Genome Institute"/>
            <person name="Copeland A."/>
            <person name="Lucas S."/>
            <person name="Lapidus A."/>
            <person name="Barry K."/>
            <person name="Glavina del Rio T."/>
            <person name="Dalin E."/>
            <person name="Tice H."/>
            <person name="Pitluck S."/>
            <person name="Kiss H."/>
            <person name="Brettin T."/>
            <person name="Bruce D."/>
            <person name="Detter J.C."/>
            <person name="Han C."/>
            <person name="Schmutz J."/>
            <person name="Larimer F."/>
            <person name="Land M."/>
            <person name="Hauser L."/>
            <person name="Kyrpides N."/>
            <person name="Kim E."/>
            <person name="Wawrik B."/>
            <person name="Richardson P."/>
        </authorList>
    </citation>
    <scope>NUCLEOTIDE SEQUENCE [LARGE SCALE GENOMIC DNA]</scope>
    <source>
        <strain evidence="3">DSM 6200 / JCM 39069 / Hxd3</strain>
    </source>
</reference>
<dbReference type="PANTHER" id="PTHR33336">
    <property type="entry name" value="QUINOL MONOOXYGENASE YGIN-RELATED"/>
    <property type="match status" value="1"/>
</dbReference>
<dbReference type="InterPro" id="IPR011008">
    <property type="entry name" value="Dimeric_a/b-barrel"/>
</dbReference>
<accession>A8ZYU7</accession>
<dbReference type="AlphaFoldDB" id="A8ZYU7"/>
<feature type="domain" description="ABM" evidence="1">
    <location>
        <begin position="1"/>
        <end position="89"/>
    </location>
</feature>
<dbReference type="KEGG" id="dol:Dole_1398"/>
<dbReference type="EMBL" id="CP000859">
    <property type="protein sequence ID" value="ABW67202.1"/>
    <property type="molecule type" value="Genomic_DNA"/>
</dbReference>
<gene>
    <name evidence="2" type="ordered locus">Dole_1398</name>
</gene>
<dbReference type="Gene3D" id="3.30.70.100">
    <property type="match status" value="1"/>
</dbReference>
<dbReference type="RefSeq" id="WP_012174818.1">
    <property type="nucleotide sequence ID" value="NC_009943.1"/>
</dbReference>
<evidence type="ECO:0000259" key="1">
    <source>
        <dbReference type="PROSITE" id="PS51725"/>
    </source>
</evidence>
<dbReference type="Pfam" id="PF03992">
    <property type="entry name" value="ABM"/>
    <property type="match status" value="1"/>
</dbReference>
<evidence type="ECO:0000313" key="3">
    <source>
        <dbReference type="Proteomes" id="UP000008561"/>
    </source>
</evidence>
<organism evidence="2 3">
    <name type="scientific">Desulfosudis oleivorans (strain DSM 6200 / JCM 39069 / Hxd3)</name>
    <name type="common">Desulfococcus oleovorans</name>
    <dbReference type="NCBI Taxonomy" id="96561"/>
    <lineage>
        <taxon>Bacteria</taxon>
        <taxon>Pseudomonadati</taxon>
        <taxon>Thermodesulfobacteriota</taxon>
        <taxon>Desulfobacteria</taxon>
        <taxon>Desulfobacterales</taxon>
        <taxon>Desulfosudaceae</taxon>
        <taxon>Desulfosudis</taxon>
    </lineage>
</organism>
<dbReference type="PANTHER" id="PTHR33336:SF15">
    <property type="entry name" value="ABM DOMAIN-CONTAINING PROTEIN"/>
    <property type="match status" value="1"/>
</dbReference>